<reference evidence="2 3" key="1">
    <citation type="journal article" date="2019" name="Nat. Ecol. Evol.">
        <title>Megaphylogeny resolves global patterns of mushroom evolution.</title>
        <authorList>
            <person name="Varga T."/>
            <person name="Krizsan K."/>
            <person name="Foldi C."/>
            <person name="Dima B."/>
            <person name="Sanchez-Garcia M."/>
            <person name="Sanchez-Ramirez S."/>
            <person name="Szollosi G.J."/>
            <person name="Szarkandi J.G."/>
            <person name="Papp V."/>
            <person name="Albert L."/>
            <person name="Andreopoulos W."/>
            <person name="Angelini C."/>
            <person name="Antonin V."/>
            <person name="Barry K.W."/>
            <person name="Bougher N.L."/>
            <person name="Buchanan P."/>
            <person name="Buyck B."/>
            <person name="Bense V."/>
            <person name="Catcheside P."/>
            <person name="Chovatia M."/>
            <person name="Cooper J."/>
            <person name="Damon W."/>
            <person name="Desjardin D."/>
            <person name="Finy P."/>
            <person name="Geml J."/>
            <person name="Haridas S."/>
            <person name="Hughes K."/>
            <person name="Justo A."/>
            <person name="Karasinski D."/>
            <person name="Kautmanova I."/>
            <person name="Kiss B."/>
            <person name="Kocsube S."/>
            <person name="Kotiranta H."/>
            <person name="LaButti K.M."/>
            <person name="Lechner B.E."/>
            <person name="Liimatainen K."/>
            <person name="Lipzen A."/>
            <person name="Lukacs Z."/>
            <person name="Mihaltcheva S."/>
            <person name="Morgado L.N."/>
            <person name="Niskanen T."/>
            <person name="Noordeloos M.E."/>
            <person name="Ohm R.A."/>
            <person name="Ortiz-Santana B."/>
            <person name="Ovrebo C."/>
            <person name="Racz N."/>
            <person name="Riley R."/>
            <person name="Savchenko A."/>
            <person name="Shiryaev A."/>
            <person name="Soop K."/>
            <person name="Spirin V."/>
            <person name="Szebenyi C."/>
            <person name="Tomsovsky M."/>
            <person name="Tulloss R.E."/>
            <person name="Uehling J."/>
            <person name="Grigoriev I.V."/>
            <person name="Vagvolgyi C."/>
            <person name="Papp T."/>
            <person name="Martin F.M."/>
            <person name="Miettinen O."/>
            <person name="Hibbett D.S."/>
            <person name="Nagy L.G."/>
        </authorList>
    </citation>
    <scope>NUCLEOTIDE SEQUENCE [LARGE SCALE GENOMIC DNA]</scope>
    <source>
        <strain evidence="2 3">HHB13444</strain>
    </source>
</reference>
<feature type="compositionally biased region" description="Basic and acidic residues" evidence="1">
    <location>
        <begin position="125"/>
        <end position="137"/>
    </location>
</feature>
<evidence type="ECO:0000256" key="1">
    <source>
        <dbReference type="SAM" id="MobiDB-lite"/>
    </source>
</evidence>
<gene>
    <name evidence="2" type="ORF">K466DRAFT_357407</name>
</gene>
<name>A0A5C3NUR9_9APHY</name>
<evidence type="ECO:0000313" key="2">
    <source>
        <dbReference type="EMBL" id="TFK81031.1"/>
    </source>
</evidence>
<dbReference type="Proteomes" id="UP000308197">
    <property type="component" value="Unassembled WGS sequence"/>
</dbReference>
<organism evidence="2 3">
    <name type="scientific">Polyporus arcularius HHB13444</name>
    <dbReference type="NCBI Taxonomy" id="1314778"/>
    <lineage>
        <taxon>Eukaryota</taxon>
        <taxon>Fungi</taxon>
        <taxon>Dikarya</taxon>
        <taxon>Basidiomycota</taxon>
        <taxon>Agaricomycotina</taxon>
        <taxon>Agaricomycetes</taxon>
        <taxon>Polyporales</taxon>
        <taxon>Polyporaceae</taxon>
        <taxon>Polyporus</taxon>
    </lineage>
</organism>
<evidence type="ECO:0000313" key="3">
    <source>
        <dbReference type="Proteomes" id="UP000308197"/>
    </source>
</evidence>
<dbReference type="InParanoid" id="A0A5C3NUR9"/>
<feature type="region of interest" description="Disordered" evidence="1">
    <location>
        <begin position="122"/>
        <end position="141"/>
    </location>
</feature>
<dbReference type="AlphaFoldDB" id="A0A5C3NUR9"/>
<dbReference type="EMBL" id="ML211665">
    <property type="protein sequence ID" value="TFK81031.1"/>
    <property type="molecule type" value="Genomic_DNA"/>
</dbReference>
<proteinExistence type="predicted"/>
<protein>
    <submittedName>
        <fullName evidence="2">Uncharacterized protein</fullName>
    </submittedName>
</protein>
<accession>A0A5C3NUR9</accession>
<sequence length="262" mass="29596">MAMECARLPTELLEAESHGISQFLQQSAGCCSPRSPKPTPTFTHISRVSRQALVASSSWILLQYLRLEPLRCSRRPRCCRIRRWYSLELEAHALPAGRRRRRHPLGPLGRCAHACVPGGSLEELTPPHRGTDGREHPFPPPHRPPLFLHGVRYRLPPILRLRAHEADARHPRRAEVTVAPAREPSWIMCDIGGTELGARILRAFQSRRSVHSAMQFDVLDFPSHGTPVQQVTSPRLAHLPSCKCHPHSYVPRRADAEARCVR</sequence>
<keyword evidence="3" id="KW-1185">Reference proteome</keyword>